<dbReference type="Gene3D" id="3.90.180.10">
    <property type="entry name" value="Medium-chain alcohol dehydrogenases, catalytic domain"/>
    <property type="match status" value="1"/>
</dbReference>
<dbReference type="InterPro" id="IPR013149">
    <property type="entry name" value="ADH-like_C"/>
</dbReference>
<proteinExistence type="predicted"/>
<keyword evidence="3" id="KW-1185">Reference proteome</keyword>
<dbReference type="RefSeq" id="WP_308703054.1">
    <property type="nucleotide sequence ID" value="NZ_AP027463.1"/>
</dbReference>
<dbReference type="Pfam" id="PF00107">
    <property type="entry name" value="ADH_zinc_N"/>
    <property type="match status" value="1"/>
</dbReference>
<dbReference type="PANTHER" id="PTHR43482:SF1">
    <property type="entry name" value="PROTEIN AST1-RELATED"/>
    <property type="match status" value="1"/>
</dbReference>
<evidence type="ECO:0000259" key="1">
    <source>
        <dbReference type="SMART" id="SM00829"/>
    </source>
</evidence>
<dbReference type="InterPro" id="IPR011032">
    <property type="entry name" value="GroES-like_sf"/>
</dbReference>
<dbReference type="Gene3D" id="3.40.50.720">
    <property type="entry name" value="NAD(P)-binding Rossmann-like Domain"/>
    <property type="match status" value="1"/>
</dbReference>
<comment type="caution">
    <text evidence="2">The sequence shown here is derived from an EMBL/GenBank/DDBJ whole genome shotgun (WGS) entry which is preliminary data.</text>
</comment>
<dbReference type="SUPFAM" id="SSF51735">
    <property type="entry name" value="NAD(P)-binding Rossmann-fold domains"/>
    <property type="match status" value="1"/>
</dbReference>
<name>A0ABU1A8P3_9LACO</name>
<protein>
    <submittedName>
        <fullName evidence="2">Zinc-binding dehydrogenase</fullName>
    </submittedName>
</protein>
<dbReference type="InterPro" id="IPR052585">
    <property type="entry name" value="Lipid_raft_assoc_Zn_ADH"/>
</dbReference>
<gene>
    <name evidence="2" type="ORF">RA086_06625</name>
</gene>
<dbReference type="EMBL" id="JAVCWF010000001">
    <property type="protein sequence ID" value="MDQ7937301.1"/>
    <property type="molecule type" value="Genomic_DNA"/>
</dbReference>
<dbReference type="InterPro" id="IPR020843">
    <property type="entry name" value="ER"/>
</dbReference>
<dbReference type="PANTHER" id="PTHR43482">
    <property type="entry name" value="PROTEIN AST1-RELATED"/>
    <property type="match status" value="1"/>
</dbReference>
<feature type="domain" description="Enoyl reductase (ER)" evidence="1">
    <location>
        <begin position="11"/>
        <end position="303"/>
    </location>
</feature>
<dbReference type="SMART" id="SM00829">
    <property type="entry name" value="PKS_ER"/>
    <property type="match status" value="1"/>
</dbReference>
<dbReference type="SUPFAM" id="SSF50129">
    <property type="entry name" value="GroES-like"/>
    <property type="match status" value="1"/>
</dbReference>
<sequence>MKTIQQVSYQGSQDLRIQSVKEPTLTPLSAIVRTKFTPVLPYDWLTEEGKLQQIRPVQLPITIGYGFAGIVERVGLLRDKNLIGKRVIGTNPAGANSELINSMLPPLLFEVPANVSLAAAATIIGGADAAYYAVRKINATSHDTVLITGASGGVGVYLIQFLKRIGATVIALGHSTNRDFLSQLGADYVINYENDLSIQLKELPTVNKVIDTVGSLTLLNQITTHFNELQLLSLSRPHYSPARPTQKFYFGQGNIGLNDYKRILTLLETKQLISVIQQVFDYQAVIQAQLASKNQHSHGRILLSYDQS</sequence>
<dbReference type="InterPro" id="IPR036291">
    <property type="entry name" value="NAD(P)-bd_dom_sf"/>
</dbReference>
<dbReference type="Proteomes" id="UP001227831">
    <property type="component" value="Unassembled WGS sequence"/>
</dbReference>
<evidence type="ECO:0000313" key="2">
    <source>
        <dbReference type="EMBL" id="MDQ7937301.1"/>
    </source>
</evidence>
<reference evidence="2 3" key="1">
    <citation type="journal article" date="2023" name="Int. J. Syst. Evol. Microbiol.">
        <title>Lactiplantibacillus brownii sp. nov., a novel psychrotolerant species isolated from sauerkraut.</title>
        <authorList>
            <person name="Heng Y.C."/>
            <person name="Silvaraju S."/>
            <person name="Lee J.K.Y."/>
            <person name="Kittelmann S."/>
        </authorList>
    </citation>
    <scope>NUCLEOTIDE SEQUENCE [LARGE SCALE GENOMIC DNA]</scope>
    <source>
        <strain evidence="2 3">WILCCON 0030</strain>
    </source>
</reference>
<evidence type="ECO:0000313" key="3">
    <source>
        <dbReference type="Proteomes" id="UP001227831"/>
    </source>
</evidence>
<accession>A0ABU1A8P3</accession>
<organism evidence="2 3">
    <name type="scientific">Lactiplantibacillus brownii</name>
    <dbReference type="NCBI Taxonomy" id="3069269"/>
    <lineage>
        <taxon>Bacteria</taxon>
        <taxon>Bacillati</taxon>
        <taxon>Bacillota</taxon>
        <taxon>Bacilli</taxon>
        <taxon>Lactobacillales</taxon>
        <taxon>Lactobacillaceae</taxon>
        <taxon>Lactiplantibacillus</taxon>
    </lineage>
</organism>